<dbReference type="HOGENOM" id="CLU_135561_1_0_10"/>
<evidence type="ECO:0000313" key="2">
    <source>
        <dbReference type="EMBL" id="EKY00916.1"/>
    </source>
</evidence>
<dbReference type="eggNOG" id="COG4933">
    <property type="taxonomic scope" value="Bacteria"/>
</dbReference>
<protein>
    <recommendedName>
        <fullName evidence="1">ASCH domain-containing protein</fullName>
    </recommendedName>
</protein>
<dbReference type="InterPro" id="IPR007374">
    <property type="entry name" value="ASCH_domain"/>
</dbReference>
<dbReference type="InterPro" id="IPR015947">
    <property type="entry name" value="PUA-like_sf"/>
</dbReference>
<dbReference type="RefSeq" id="WP_005467325.1">
    <property type="nucleotide sequence ID" value="NZ_KB291031.1"/>
</dbReference>
<evidence type="ECO:0000259" key="1">
    <source>
        <dbReference type="SMART" id="SM01022"/>
    </source>
</evidence>
<evidence type="ECO:0000313" key="3">
    <source>
        <dbReference type="Proteomes" id="UP000010408"/>
    </source>
</evidence>
<dbReference type="SMART" id="SM01022">
    <property type="entry name" value="ASCH"/>
    <property type="match status" value="1"/>
</dbReference>
<dbReference type="Proteomes" id="UP000010408">
    <property type="component" value="Unassembled WGS sequence"/>
</dbReference>
<dbReference type="STRING" id="1127696.HMPREF9134_01264"/>
<name>L1NC69_9PORP</name>
<gene>
    <name evidence="2" type="ORF">HMPREF9134_01264</name>
</gene>
<sequence length="125" mass="14548">MLVKVLLSIKPEFVEKIASGHKCFEYRRVLYKRTDIKRIVVYASSPVCRIVGEIEVGNLLTDTPEALWERTKDKAGISEDFFLEYFAERPHAHAIEIKAFHPYRTPKRLADKYPNTTPPQSFCYL</sequence>
<dbReference type="AlphaFoldDB" id="L1NC69"/>
<feature type="domain" description="ASCH" evidence="1">
    <location>
        <begin position="7"/>
        <end position="100"/>
    </location>
</feature>
<comment type="caution">
    <text evidence="2">The sequence shown here is derived from an EMBL/GenBank/DDBJ whole genome shotgun (WGS) entry which is preliminary data.</text>
</comment>
<dbReference type="SUPFAM" id="SSF88697">
    <property type="entry name" value="PUA domain-like"/>
    <property type="match status" value="1"/>
</dbReference>
<dbReference type="Gene3D" id="2.30.130.30">
    <property type="entry name" value="Hypothetical protein"/>
    <property type="match status" value="1"/>
</dbReference>
<accession>L1NC69</accession>
<reference evidence="2 3" key="1">
    <citation type="submission" date="2012-05" db="EMBL/GenBank/DDBJ databases">
        <authorList>
            <person name="Weinstock G."/>
            <person name="Sodergren E."/>
            <person name="Lobos E.A."/>
            <person name="Fulton L."/>
            <person name="Fulton R."/>
            <person name="Courtney L."/>
            <person name="Fronick C."/>
            <person name="O'Laughlin M."/>
            <person name="Godfrey J."/>
            <person name="Wilson R.M."/>
            <person name="Miner T."/>
            <person name="Farmer C."/>
            <person name="Delehaunty K."/>
            <person name="Cordes M."/>
            <person name="Minx P."/>
            <person name="Tomlinson C."/>
            <person name="Chen J."/>
            <person name="Wollam A."/>
            <person name="Pepin K.H."/>
            <person name="Bhonagiri V."/>
            <person name="Zhang X."/>
            <person name="Suruliraj S."/>
            <person name="Warren W."/>
            <person name="Mitreva M."/>
            <person name="Mardis E.R."/>
            <person name="Wilson R.K."/>
        </authorList>
    </citation>
    <scope>NUCLEOTIDE SEQUENCE [LARGE SCALE GENOMIC DNA]</scope>
    <source>
        <strain evidence="2 3">F0037</strain>
    </source>
</reference>
<dbReference type="EMBL" id="AMEQ01000035">
    <property type="protein sequence ID" value="EKY00916.1"/>
    <property type="molecule type" value="Genomic_DNA"/>
</dbReference>
<organism evidence="2 3">
    <name type="scientific">Porphyromonas catoniae F0037</name>
    <dbReference type="NCBI Taxonomy" id="1127696"/>
    <lineage>
        <taxon>Bacteria</taxon>
        <taxon>Pseudomonadati</taxon>
        <taxon>Bacteroidota</taxon>
        <taxon>Bacteroidia</taxon>
        <taxon>Bacteroidales</taxon>
        <taxon>Porphyromonadaceae</taxon>
        <taxon>Porphyromonas</taxon>
    </lineage>
</organism>
<dbReference type="PATRIC" id="fig|1127696.3.peg.1139"/>
<dbReference type="Pfam" id="PF04266">
    <property type="entry name" value="ASCH"/>
    <property type="match status" value="1"/>
</dbReference>
<proteinExistence type="predicted"/>